<dbReference type="PANTHER" id="PTHR36378">
    <property type="entry name" value="COTTON FIBER PROTEIN"/>
    <property type="match status" value="1"/>
</dbReference>
<evidence type="ECO:0000256" key="1">
    <source>
        <dbReference type="SAM" id="MobiDB-lite"/>
    </source>
</evidence>
<sequence length="202" mass="22936">MEEDNTTITCFTMLKKKAPDRPNGLPLPKKKRSAFQVIKAAIYLLQNKSSKHKSKSMNLDVPSKGSWKAVLGSMRPMHLNNNVHSPPPAFQDKRITFSPEHDRPSSEELFTPPFSPFQDTATSSSYSSCGVSRYTSATNLQELQNSEESSGDESDQCARYDDNGDEMIDAKAEEFINQFYQQIRIQNLENADEDDHHTYHKE</sequence>
<dbReference type="PANTHER" id="PTHR36378:SF1">
    <property type="entry name" value="COTTON FIBER PROTEIN"/>
    <property type="match status" value="1"/>
</dbReference>
<organism evidence="2 3">
    <name type="scientific">Rubroshorea leprosula</name>
    <dbReference type="NCBI Taxonomy" id="152421"/>
    <lineage>
        <taxon>Eukaryota</taxon>
        <taxon>Viridiplantae</taxon>
        <taxon>Streptophyta</taxon>
        <taxon>Embryophyta</taxon>
        <taxon>Tracheophyta</taxon>
        <taxon>Spermatophyta</taxon>
        <taxon>Magnoliopsida</taxon>
        <taxon>eudicotyledons</taxon>
        <taxon>Gunneridae</taxon>
        <taxon>Pentapetalae</taxon>
        <taxon>rosids</taxon>
        <taxon>malvids</taxon>
        <taxon>Malvales</taxon>
        <taxon>Dipterocarpaceae</taxon>
        <taxon>Rubroshorea</taxon>
    </lineage>
</organism>
<evidence type="ECO:0000313" key="3">
    <source>
        <dbReference type="Proteomes" id="UP001054252"/>
    </source>
</evidence>
<dbReference type="InterPro" id="IPR008480">
    <property type="entry name" value="DUF761_pln"/>
</dbReference>
<dbReference type="AlphaFoldDB" id="A0AAV5HMV9"/>
<gene>
    <name evidence="2" type="ORF">SLEP1_g1432</name>
</gene>
<feature type="compositionally biased region" description="Basic and acidic residues" evidence="1">
    <location>
        <begin position="156"/>
        <end position="166"/>
    </location>
</feature>
<feature type="region of interest" description="Disordered" evidence="1">
    <location>
        <begin position="143"/>
        <end position="166"/>
    </location>
</feature>
<name>A0AAV5HMV9_9ROSI</name>
<dbReference type="Proteomes" id="UP001054252">
    <property type="component" value="Unassembled WGS sequence"/>
</dbReference>
<dbReference type="EMBL" id="BPVZ01000001">
    <property type="protein sequence ID" value="GKU86969.1"/>
    <property type="molecule type" value="Genomic_DNA"/>
</dbReference>
<feature type="region of interest" description="Disordered" evidence="1">
    <location>
        <begin position="81"/>
        <end position="117"/>
    </location>
</feature>
<evidence type="ECO:0000313" key="2">
    <source>
        <dbReference type="EMBL" id="GKU86969.1"/>
    </source>
</evidence>
<comment type="caution">
    <text evidence="2">The sequence shown here is derived from an EMBL/GenBank/DDBJ whole genome shotgun (WGS) entry which is preliminary data.</text>
</comment>
<accession>A0AAV5HMV9</accession>
<feature type="compositionally biased region" description="Basic and acidic residues" evidence="1">
    <location>
        <begin position="91"/>
        <end position="106"/>
    </location>
</feature>
<proteinExistence type="predicted"/>
<protein>
    <submittedName>
        <fullName evidence="2">Uncharacterized protein</fullName>
    </submittedName>
</protein>
<dbReference type="Pfam" id="PF05553">
    <property type="entry name" value="DUF761"/>
    <property type="match status" value="1"/>
</dbReference>
<reference evidence="2 3" key="1">
    <citation type="journal article" date="2021" name="Commun. Biol.">
        <title>The genome of Shorea leprosula (Dipterocarpaceae) highlights the ecological relevance of drought in aseasonal tropical rainforests.</title>
        <authorList>
            <person name="Ng K.K.S."/>
            <person name="Kobayashi M.J."/>
            <person name="Fawcett J.A."/>
            <person name="Hatakeyama M."/>
            <person name="Paape T."/>
            <person name="Ng C.H."/>
            <person name="Ang C.C."/>
            <person name="Tnah L.H."/>
            <person name="Lee C.T."/>
            <person name="Nishiyama T."/>
            <person name="Sese J."/>
            <person name="O'Brien M.J."/>
            <person name="Copetti D."/>
            <person name="Mohd Noor M.I."/>
            <person name="Ong R.C."/>
            <person name="Putra M."/>
            <person name="Sireger I.Z."/>
            <person name="Indrioko S."/>
            <person name="Kosugi Y."/>
            <person name="Izuno A."/>
            <person name="Isagi Y."/>
            <person name="Lee S.L."/>
            <person name="Shimizu K.K."/>
        </authorList>
    </citation>
    <scope>NUCLEOTIDE SEQUENCE [LARGE SCALE GENOMIC DNA]</scope>
    <source>
        <strain evidence="2">214</strain>
    </source>
</reference>
<keyword evidence="3" id="KW-1185">Reference proteome</keyword>